<dbReference type="SUPFAM" id="SSF50911">
    <property type="entry name" value="Mannose 6-phosphate receptor domain"/>
    <property type="match status" value="1"/>
</dbReference>
<keyword evidence="6 8" id="KW-0472">Membrane</keyword>
<keyword evidence="3 8" id="KW-0812">Transmembrane</keyword>
<dbReference type="PANTHER" id="PTHR15071:SF0">
    <property type="entry name" value="MANNOSE 6-PHOSPHATE RECEPTOR-LIKE PROTEIN 1"/>
    <property type="match status" value="1"/>
</dbReference>
<dbReference type="EMBL" id="KZ859132">
    <property type="protein sequence ID" value="RDW22934.1"/>
    <property type="molecule type" value="Genomic_DNA"/>
</dbReference>
<dbReference type="OMA" id="YTIGICS"/>
<feature type="transmembrane region" description="Helical" evidence="8">
    <location>
        <begin position="166"/>
        <end position="186"/>
    </location>
</feature>
<keyword evidence="7" id="KW-1015">Disulfide bond</keyword>
<dbReference type="GO" id="GO:0010008">
    <property type="term" value="C:endosome membrane"/>
    <property type="evidence" value="ECO:0007669"/>
    <property type="project" value="UniProtKB-SubCell"/>
</dbReference>
<evidence type="ECO:0000256" key="5">
    <source>
        <dbReference type="ARBA" id="ARBA00022989"/>
    </source>
</evidence>
<dbReference type="GO" id="GO:0000139">
    <property type="term" value="C:Golgi membrane"/>
    <property type="evidence" value="ECO:0007669"/>
    <property type="project" value="UniProtKB-SubCell"/>
</dbReference>
<dbReference type="PANTHER" id="PTHR15071">
    <property type="entry name" value="MANNOSE-6-PHOSPHATE RECEPTOR FAMILY MEMBER"/>
    <property type="match status" value="1"/>
</dbReference>
<dbReference type="Proteomes" id="UP000182444">
    <property type="component" value="Chromosome 1C"/>
</dbReference>
<accession>A0A1D8NAA0</accession>
<dbReference type="InterPro" id="IPR044865">
    <property type="entry name" value="MRH_dom"/>
</dbReference>
<dbReference type="Gene3D" id="2.70.130.10">
    <property type="entry name" value="Mannose-6-phosphate receptor binding domain"/>
    <property type="match status" value="1"/>
</dbReference>
<evidence type="ECO:0000313" key="11">
    <source>
        <dbReference type="EMBL" id="RDW22934.1"/>
    </source>
</evidence>
<comment type="subcellular location">
    <subcellularLocation>
        <location evidence="1">Golgi apparatus membrane</location>
        <topology evidence="1">Single-pass type I membrane protein</topology>
    </subcellularLocation>
</comment>
<protein>
    <submittedName>
        <fullName evidence="11">Mannose-6-phosphate receptor binding domain-containing protein</fullName>
    </submittedName>
</protein>
<dbReference type="KEGG" id="yli:2909711"/>
<feature type="transmembrane region" description="Helical" evidence="8">
    <location>
        <begin position="206"/>
        <end position="225"/>
    </location>
</feature>
<evidence type="ECO:0000256" key="1">
    <source>
        <dbReference type="ARBA" id="ARBA00004614"/>
    </source>
</evidence>
<dbReference type="EMBL" id="CP017555">
    <property type="protein sequence ID" value="AOW02566.1"/>
    <property type="molecule type" value="Genomic_DNA"/>
</dbReference>
<keyword evidence="4" id="KW-0732">Signal</keyword>
<keyword evidence="2" id="KW-0813">Transport</keyword>
<dbReference type="AlphaFoldDB" id="A0A1D8NAA0"/>
<dbReference type="PROSITE" id="PS51914">
    <property type="entry name" value="MRH"/>
    <property type="match status" value="1"/>
</dbReference>
<evidence type="ECO:0000313" key="10">
    <source>
        <dbReference type="EMBL" id="AOW02566.1"/>
    </source>
</evidence>
<keyword evidence="5 8" id="KW-1133">Transmembrane helix</keyword>
<evidence type="ECO:0000313" key="12">
    <source>
        <dbReference type="Proteomes" id="UP000182444"/>
    </source>
</evidence>
<feature type="domain" description="MRH" evidence="9">
    <location>
        <begin position="1"/>
        <end position="156"/>
    </location>
</feature>
<reference evidence="11 13" key="2">
    <citation type="submission" date="2018-07" db="EMBL/GenBank/DDBJ databases">
        <title>Draft Genome Assemblies for Five Robust Yarrowia lipolytica Strains Exhibiting High Lipid Production and Pentose Sugar Utilization and Sugar Alcohol Secretion from Undetoxified Lignocellulosic Biomass Hydrolysates.</title>
        <authorList>
            <consortium name="DOE Joint Genome Institute"/>
            <person name="Walker C."/>
            <person name="Ryu S."/>
            <person name="Na H."/>
            <person name="Zane M."/>
            <person name="LaButti K."/>
            <person name="Lipzen A."/>
            <person name="Haridas S."/>
            <person name="Barry K."/>
            <person name="Grigoriev I.V."/>
            <person name="Quarterman J."/>
            <person name="Slininger P."/>
            <person name="Dien B."/>
            <person name="Trinh C.T."/>
        </authorList>
    </citation>
    <scope>NUCLEOTIDE SEQUENCE [LARGE SCALE GENOMIC DNA]</scope>
    <source>
        <strain evidence="11 13">YB392</strain>
    </source>
</reference>
<dbReference type="Proteomes" id="UP000256601">
    <property type="component" value="Unassembled WGS sequence"/>
</dbReference>
<dbReference type="eggNOG" id="KOG4504">
    <property type="taxonomic scope" value="Eukaryota"/>
</dbReference>
<dbReference type="OrthoDB" id="4504960at2759"/>
<dbReference type="InterPro" id="IPR009011">
    <property type="entry name" value="Man6P_isomerase_rcpt-bd_dom_sf"/>
</dbReference>
<evidence type="ECO:0000256" key="3">
    <source>
        <dbReference type="ARBA" id="ARBA00022692"/>
    </source>
</evidence>
<evidence type="ECO:0000313" key="13">
    <source>
        <dbReference type="Proteomes" id="UP000256601"/>
    </source>
</evidence>
<dbReference type="VEuPathDB" id="FungiDB:YALI1_C12695g"/>
<name>A0A1D8NAA0_YARLL</name>
<dbReference type="GeneID" id="2909711"/>
<organism evidence="10 12">
    <name type="scientific">Yarrowia lipolytica</name>
    <name type="common">Candida lipolytica</name>
    <dbReference type="NCBI Taxonomy" id="4952"/>
    <lineage>
        <taxon>Eukaryota</taxon>
        <taxon>Fungi</taxon>
        <taxon>Dikarya</taxon>
        <taxon>Ascomycota</taxon>
        <taxon>Saccharomycotina</taxon>
        <taxon>Dipodascomycetes</taxon>
        <taxon>Dipodascales</taxon>
        <taxon>Dipodascales incertae sedis</taxon>
        <taxon>Yarrowia</taxon>
    </lineage>
</organism>
<evidence type="ECO:0000259" key="9">
    <source>
        <dbReference type="PROSITE" id="PS51914"/>
    </source>
</evidence>
<proteinExistence type="predicted"/>
<gene>
    <name evidence="11" type="ORF">B0I71DRAFT_19937</name>
    <name evidence="10" type="ORF">YALI1_C12695g</name>
</gene>
<dbReference type="VEuPathDB" id="FungiDB:YALI0_C09163g"/>
<evidence type="ECO:0000256" key="7">
    <source>
        <dbReference type="ARBA" id="ARBA00023157"/>
    </source>
</evidence>
<evidence type="ECO:0000256" key="2">
    <source>
        <dbReference type="ARBA" id="ARBA00022448"/>
    </source>
</evidence>
<dbReference type="RefSeq" id="XP_501629.1">
    <property type="nucleotide sequence ID" value="XM_501629.1"/>
</dbReference>
<evidence type="ECO:0000256" key="6">
    <source>
        <dbReference type="ARBA" id="ARBA00023136"/>
    </source>
</evidence>
<dbReference type="GO" id="GO:0007034">
    <property type="term" value="P:vacuolar transport"/>
    <property type="evidence" value="ECO:0007669"/>
    <property type="project" value="TreeGrafter"/>
</dbReference>
<keyword evidence="11" id="KW-0675">Receptor</keyword>
<reference evidence="10 12" key="1">
    <citation type="journal article" date="2016" name="PLoS ONE">
        <title>Sequence Assembly of Yarrowia lipolytica Strain W29/CLIB89 Shows Transposable Element Diversity.</title>
        <authorList>
            <person name="Magnan C."/>
            <person name="Yu J."/>
            <person name="Chang I."/>
            <person name="Jahn E."/>
            <person name="Kanomata Y."/>
            <person name="Wu J."/>
            <person name="Zeller M."/>
            <person name="Oakes M."/>
            <person name="Baldi P."/>
            <person name="Sandmeyer S."/>
        </authorList>
    </citation>
    <scope>NUCLEOTIDE SEQUENCE [LARGE SCALE GENOMIC DNA]</scope>
    <source>
        <strain evidence="10">CLIB89</strain>
        <strain evidence="12">CLIB89(W29)</strain>
    </source>
</reference>
<dbReference type="GO" id="GO:0005770">
    <property type="term" value="C:late endosome"/>
    <property type="evidence" value="ECO:0007669"/>
    <property type="project" value="TreeGrafter"/>
</dbReference>
<evidence type="ECO:0000256" key="4">
    <source>
        <dbReference type="ARBA" id="ARBA00022729"/>
    </source>
</evidence>
<evidence type="ECO:0000256" key="8">
    <source>
        <dbReference type="SAM" id="Phobius"/>
    </source>
</evidence>
<sequence>MICTTTSPKTGNFFDLSPLLHHDWSVPGLDYGFNFSISFCGPLTSSDTQYTDLETDHEAQNSASASYTDSVTGQTYSLGKSDTHPFFRGRELVLEYHGGSFCRDPAGKMTELRKSALVSFKCDHEMTHHVMSPTLVGQLSDCAYFFEVKTPHACAVSNQEQSMQPVTIFVFIVVVATIVGLVSSQLGKGGKLQFDGGRLGERVKRVVLLLWVVVLRIVMAPFRVVKSRRLPL</sequence>